<evidence type="ECO:0000313" key="3">
    <source>
        <dbReference type="Proteomes" id="UP001174677"/>
    </source>
</evidence>
<feature type="compositionally biased region" description="Basic and acidic residues" evidence="1">
    <location>
        <begin position="63"/>
        <end position="85"/>
    </location>
</feature>
<evidence type="ECO:0000313" key="2">
    <source>
        <dbReference type="EMBL" id="KAJ9140392.1"/>
    </source>
</evidence>
<evidence type="ECO:0000256" key="1">
    <source>
        <dbReference type="SAM" id="MobiDB-lite"/>
    </source>
</evidence>
<feature type="region of interest" description="Disordered" evidence="1">
    <location>
        <begin position="55"/>
        <end position="105"/>
    </location>
</feature>
<dbReference type="EMBL" id="JARPOI010000017">
    <property type="protein sequence ID" value="KAJ9140392.1"/>
    <property type="molecule type" value="Genomic_DNA"/>
</dbReference>
<feature type="compositionally biased region" description="Basic and acidic residues" evidence="1">
    <location>
        <begin position="96"/>
        <end position="105"/>
    </location>
</feature>
<sequence>MGAIYLYRGKLHRVPDIPCRWLMPTRKISLKDFKSLLHRRSQAFTHLRSSTNAVAITSNHNPNADKKDTVSPIELKLEAGDATNREEEEGTSRSSASKEVKDQKG</sequence>
<gene>
    <name evidence="2" type="ORF">P3X46_031046</name>
</gene>
<dbReference type="Proteomes" id="UP001174677">
    <property type="component" value="Chromosome 17"/>
</dbReference>
<comment type="caution">
    <text evidence="2">The sequence shown here is derived from an EMBL/GenBank/DDBJ whole genome shotgun (WGS) entry which is preliminary data.</text>
</comment>
<keyword evidence="3" id="KW-1185">Reference proteome</keyword>
<name>A0ABQ9KK10_HEVBR</name>
<dbReference type="PANTHER" id="PTHR36764:SF1">
    <property type="entry name" value="TRNA (ILE)-LYSIDINE SYNTHASE"/>
    <property type="match status" value="1"/>
</dbReference>
<accession>A0ABQ9KK10</accession>
<protein>
    <submittedName>
        <fullName evidence="2">Uncharacterized protein</fullName>
    </submittedName>
</protein>
<dbReference type="PANTHER" id="PTHR36764">
    <property type="entry name" value="TRNA (ILE)-LYSIDINE SYNTHASE"/>
    <property type="match status" value="1"/>
</dbReference>
<organism evidence="2 3">
    <name type="scientific">Hevea brasiliensis</name>
    <name type="common">Para rubber tree</name>
    <name type="synonym">Siphonia brasiliensis</name>
    <dbReference type="NCBI Taxonomy" id="3981"/>
    <lineage>
        <taxon>Eukaryota</taxon>
        <taxon>Viridiplantae</taxon>
        <taxon>Streptophyta</taxon>
        <taxon>Embryophyta</taxon>
        <taxon>Tracheophyta</taxon>
        <taxon>Spermatophyta</taxon>
        <taxon>Magnoliopsida</taxon>
        <taxon>eudicotyledons</taxon>
        <taxon>Gunneridae</taxon>
        <taxon>Pentapetalae</taxon>
        <taxon>rosids</taxon>
        <taxon>fabids</taxon>
        <taxon>Malpighiales</taxon>
        <taxon>Euphorbiaceae</taxon>
        <taxon>Crotonoideae</taxon>
        <taxon>Micrandreae</taxon>
        <taxon>Hevea</taxon>
    </lineage>
</organism>
<reference evidence="2" key="1">
    <citation type="journal article" date="2023" name="Plant Biotechnol. J.">
        <title>Chromosome-level wild Hevea brasiliensis genome provides new tools for genomic-assisted breeding and valuable loci to elevate rubber yield.</title>
        <authorList>
            <person name="Cheng H."/>
            <person name="Song X."/>
            <person name="Hu Y."/>
            <person name="Wu T."/>
            <person name="Yang Q."/>
            <person name="An Z."/>
            <person name="Feng S."/>
            <person name="Deng Z."/>
            <person name="Wu W."/>
            <person name="Zeng X."/>
            <person name="Tu M."/>
            <person name="Wang X."/>
            <person name="Huang H."/>
        </authorList>
    </citation>
    <scope>NUCLEOTIDE SEQUENCE</scope>
    <source>
        <strain evidence="2">MT/VB/25A 57/8</strain>
    </source>
</reference>
<proteinExistence type="predicted"/>